<name>A0A1H3TLP2_9BACI</name>
<sequence length="408" mass="46155">MNYLHPSMRQATGNLMVFVFEGDKVKPVVGATVVITGNTQEITLQTNESGQTQSVALPADEPYSTYSAAVSATGYEAVKIHGIQVFPNTSAIQEIQLTPVRQTNPPQPKEYTISPHQLDRPDPVKPDINPLTIPDPEPPSRPDGPPIGLLIPEYLIVHCGAPKDRSAPKHKVKFTDYITKVASAEIYSNWHKEALTANILCIISYALNKLYTRFYEGFDITCLIQFDQKYDPKQTTYKEIIEVVDTIFNQYVKHPNPELKQPFHTEYRANPQKPCLFGQNKSQQLALKGYKHLDILKHFYEPCYKPIETTSTPGVIFQGRPARPPEQILKDGSRGADVREIQVFLNEIAKKYTEIPKLEVDGTFGGKTSKAVEAFQKIFTIPQNGMVDFRTWYKIANLYYSILEYRLS</sequence>
<protein>
    <submittedName>
        <fullName evidence="4">Stage II sporulation protein</fullName>
    </submittedName>
</protein>
<dbReference type="Gene3D" id="2.60.40.1120">
    <property type="entry name" value="Carboxypeptidase-like, regulatory domain"/>
    <property type="match status" value="1"/>
</dbReference>
<dbReference type="AlphaFoldDB" id="A0A1H3TLP2"/>
<dbReference type="InterPro" id="IPR013693">
    <property type="entry name" value="SpoIID/LytB_N"/>
</dbReference>
<dbReference type="Pfam" id="PF08486">
    <property type="entry name" value="SpoIID"/>
    <property type="match status" value="1"/>
</dbReference>
<dbReference type="Pfam" id="PF01471">
    <property type="entry name" value="PG_binding_1"/>
    <property type="match status" value="1"/>
</dbReference>
<proteinExistence type="predicted"/>
<evidence type="ECO:0000259" key="2">
    <source>
        <dbReference type="Pfam" id="PF01471"/>
    </source>
</evidence>
<dbReference type="Proteomes" id="UP000198935">
    <property type="component" value="Unassembled WGS sequence"/>
</dbReference>
<reference evidence="5" key="1">
    <citation type="submission" date="2016-10" db="EMBL/GenBank/DDBJ databases">
        <authorList>
            <person name="Varghese N."/>
            <person name="Submissions S."/>
        </authorList>
    </citation>
    <scope>NUCLEOTIDE SEQUENCE [LARGE SCALE GENOMIC DNA]</scope>
    <source>
        <strain evidence="5">SP</strain>
    </source>
</reference>
<dbReference type="EMBL" id="FNPI01000015">
    <property type="protein sequence ID" value="SDZ51040.1"/>
    <property type="molecule type" value="Genomic_DNA"/>
</dbReference>
<gene>
    <name evidence="4" type="ORF">SAMN05421736_11568</name>
</gene>
<feature type="compositionally biased region" description="Pro residues" evidence="1">
    <location>
        <begin position="133"/>
        <end position="144"/>
    </location>
</feature>
<dbReference type="InterPro" id="IPR036365">
    <property type="entry name" value="PGBD-like_sf"/>
</dbReference>
<dbReference type="SUPFAM" id="SSF47090">
    <property type="entry name" value="PGBD-like"/>
    <property type="match status" value="1"/>
</dbReference>
<organism evidence="4 5">
    <name type="scientific">Evansella caseinilytica</name>
    <dbReference type="NCBI Taxonomy" id="1503961"/>
    <lineage>
        <taxon>Bacteria</taxon>
        <taxon>Bacillati</taxon>
        <taxon>Bacillota</taxon>
        <taxon>Bacilli</taxon>
        <taxon>Bacillales</taxon>
        <taxon>Bacillaceae</taxon>
        <taxon>Evansella</taxon>
    </lineage>
</organism>
<dbReference type="InterPro" id="IPR002477">
    <property type="entry name" value="Peptidoglycan-bd-like"/>
</dbReference>
<dbReference type="OrthoDB" id="2933491at2"/>
<evidence type="ECO:0000259" key="3">
    <source>
        <dbReference type="Pfam" id="PF08486"/>
    </source>
</evidence>
<evidence type="ECO:0000313" key="5">
    <source>
        <dbReference type="Proteomes" id="UP000198935"/>
    </source>
</evidence>
<feature type="domain" description="Peptidoglycan binding-like" evidence="2">
    <location>
        <begin position="334"/>
        <end position="394"/>
    </location>
</feature>
<dbReference type="STRING" id="1503961.SAMN05421736_11568"/>
<evidence type="ECO:0000313" key="4">
    <source>
        <dbReference type="EMBL" id="SDZ51040.1"/>
    </source>
</evidence>
<feature type="domain" description="Sporulation stage II protein D amidase enhancer LytB N-terminal" evidence="3">
    <location>
        <begin position="170"/>
        <end position="238"/>
    </location>
</feature>
<feature type="region of interest" description="Disordered" evidence="1">
    <location>
        <begin position="97"/>
        <end position="144"/>
    </location>
</feature>
<dbReference type="Gene3D" id="1.10.101.10">
    <property type="entry name" value="PGBD-like superfamily/PGBD"/>
    <property type="match status" value="1"/>
</dbReference>
<keyword evidence="5" id="KW-1185">Reference proteome</keyword>
<accession>A0A1H3TLP2</accession>
<evidence type="ECO:0000256" key="1">
    <source>
        <dbReference type="SAM" id="MobiDB-lite"/>
    </source>
</evidence>
<dbReference type="InterPro" id="IPR036366">
    <property type="entry name" value="PGBDSf"/>
</dbReference>